<dbReference type="KEGG" id="pej:FYC62_10080"/>
<evidence type="ECO:0000256" key="6">
    <source>
        <dbReference type="ARBA" id="ARBA00022723"/>
    </source>
</evidence>
<evidence type="ECO:0000256" key="12">
    <source>
        <dbReference type="SAM" id="Phobius"/>
    </source>
</evidence>
<dbReference type="PANTHER" id="PTHR31528">
    <property type="entry name" value="4-AMINO-5-HYDROXYMETHYL-2-METHYLPYRIMIDINE PHOSPHATE SYNTHASE THI11-RELATED"/>
    <property type="match status" value="1"/>
</dbReference>
<keyword evidence="12" id="KW-0812">Transmembrane</keyword>
<evidence type="ECO:0000256" key="8">
    <source>
        <dbReference type="ARBA" id="ARBA00022977"/>
    </source>
</evidence>
<keyword evidence="9" id="KW-0408">Iron</keyword>
<proteinExistence type="inferred from homology"/>
<dbReference type="InterPro" id="IPR027939">
    <property type="entry name" value="NMT1/THI5"/>
</dbReference>
<dbReference type="Proteomes" id="UP000323653">
    <property type="component" value="Chromosome"/>
</dbReference>
<dbReference type="PROSITE" id="PS50112">
    <property type="entry name" value="PAS"/>
    <property type="match status" value="1"/>
</dbReference>
<dbReference type="Gene3D" id="3.40.190.10">
    <property type="entry name" value="Periplasmic binding protein-like II"/>
    <property type="match status" value="2"/>
</dbReference>
<evidence type="ECO:0000256" key="1">
    <source>
        <dbReference type="ARBA" id="ARBA00003469"/>
    </source>
</evidence>
<dbReference type="PANTHER" id="PTHR31528:SF1">
    <property type="entry name" value="4-AMINO-5-HYDROXYMETHYL-2-METHYLPYRIMIDINE PHOSPHATE SYNTHASE THI11-RELATED"/>
    <property type="match status" value="1"/>
</dbReference>
<dbReference type="EMBL" id="CP043329">
    <property type="protein sequence ID" value="QEK51959.1"/>
    <property type="molecule type" value="Genomic_DNA"/>
</dbReference>
<organism evidence="14 15">
    <name type="scientific">Pedobacter aquae</name>
    <dbReference type="NCBI Taxonomy" id="2605747"/>
    <lineage>
        <taxon>Bacteria</taxon>
        <taxon>Pseudomonadati</taxon>
        <taxon>Bacteroidota</taxon>
        <taxon>Sphingobacteriia</taxon>
        <taxon>Sphingobacteriales</taxon>
        <taxon>Sphingobacteriaceae</taxon>
        <taxon>Pedobacter</taxon>
    </lineage>
</organism>
<evidence type="ECO:0000256" key="11">
    <source>
        <dbReference type="ARBA" id="ARBA00048179"/>
    </source>
</evidence>
<dbReference type="GO" id="GO:0009228">
    <property type="term" value="P:thiamine biosynthetic process"/>
    <property type="evidence" value="ECO:0007669"/>
    <property type="project" value="UniProtKB-KW"/>
</dbReference>
<evidence type="ECO:0000313" key="15">
    <source>
        <dbReference type="Proteomes" id="UP000323653"/>
    </source>
</evidence>
<dbReference type="RefSeq" id="WP_149074843.1">
    <property type="nucleotide sequence ID" value="NZ_CP043329.1"/>
</dbReference>
<dbReference type="SUPFAM" id="SSF53850">
    <property type="entry name" value="Periplasmic binding protein-like II"/>
    <property type="match status" value="1"/>
</dbReference>
<dbReference type="SUPFAM" id="SSF55785">
    <property type="entry name" value="PYP-like sensor domain (PAS domain)"/>
    <property type="match status" value="1"/>
</dbReference>
<dbReference type="InterPro" id="IPR035965">
    <property type="entry name" value="PAS-like_dom_sf"/>
</dbReference>
<accession>A0A5C0VIQ8</accession>
<keyword evidence="8" id="KW-0784">Thiamine biosynthesis</keyword>
<feature type="transmembrane region" description="Helical" evidence="12">
    <location>
        <begin position="329"/>
        <end position="348"/>
    </location>
</feature>
<protein>
    <recommendedName>
        <fullName evidence="10">Thiamine pyrimidine synthase</fullName>
    </recommendedName>
</protein>
<sequence length="458" mass="52310">MMRFLLTLYVFLITIITPSHAIGKDTIKLQLKWRHQFQFAGYYAALIKGYYKEEGLNVELIPGGPNSSPVQEILKGNADIGIFDPNVVLRNTKAKPLVVLSTIMQSSPYVIISLKSKNILKPSDLIGKTILADQDQGWNIFKAVLLKEGIKSDLIDVIPRKNDSEEIANGKADAVVTYITTQPQRLKKLGLSVNMIRPVEYGVDFYGDVIFTTKSFAYNNPERTDAFIRATLKGWQYAFEHEDELINYILTLPGVKAHGNNKEFLKIEAQEVKKLVMPDLVQIGHMNIGRWQYMLQIYQQLGIADKKITLKDFIYSSEEENLSKWLKPILYSAIIAFVIIVVIVVINWQLRKVVKAKTAELSAEVENRKSAELMAKRNEEKLKLAIKSANIGVWDWDVGSKKAFVSKEWCERLGIEYQQKLSQVNLLDFIHPKDKLVALKSFRAFKKGNKKRQIFRLD</sequence>
<gene>
    <name evidence="14" type="ORF">FYC62_10080</name>
</gene>
<comment type="similarity">
    <text evidence="3">Belongs to the NMT1/THI5 family.</text>
</comment>
<dbReference type="GO" id="GO:0046872">
    <property type="term" value="F:metal ion binding"/>
    <property type="evidence" value="ECO:0007669"/>
    <property type="project" value="UniProtKB-KW"/>
</dbReference>
<keyword evidence="12" id="KW-1133">Transmembrane helix</keyword>
<dbReference type="Pfam" id="PF09084">
    <property type="entry name" value="NMT1"/>
    <property type="match status" value="1"/>
</dbReference>
<keyword evidence="12" id="KW-0472">Membrane</keyword>
<evidence type="ECO:0000256" key="7">
    <source>
        <dbReference type="ARBA" id="ARBA00022898"/>
    </source>
</evidence>
<dbReference type="InterPro" id="IPR015168">
    <property type="entry name" value="SsuA/THI5"/>
</dbReference>
<dbReference type="GO" id="GO:0016740">
    <property type="term" value="F:transferase activity"/>
    <property type="evidence" value="ECO:0007669"/>
    <property type="project" value="UniProtKB-KW"/>
</dbReference>
<evidence type="ECO:0000256" key="10">
    <source>
        <dbReference type="ARBA" id="ARBA00033171"/>
    </source>
</evidence>
<evidence type="ECO:0000256" key="2">
    <source>
        <dbReference type="ARBA" id="ARBA00004948"/>
    </source>
</evidence>
<evidence type="ECO:0000256" key="9">
    <source>
        <dbReference type="ARBA" id="ARBA00023004"/>
    </source>
</evidence>
<evidence type="ECO:0000256" key="4">
    <source>
        <dbReference type="ARBA" id="ARBA00011738"/>
    </source>
</evidence>
<comment type="subunit">
    <text evidence="4">Homodimer.</text>
</comment>
<comment type="pathway">
    <text evidence="2">Cofactor biosynthesis; thiamine diphosphate biosynthesis.</text>
</comment>
<dbReference type="AlphaFoldDB" id="A0A5C0VIQ8"/>
<keyword evidence="7" id="KW-0663">Pyridoxal phosphate</keyword>
<comment type="function">
    <text evidence="1">Responsible for the formation of the pyrimidine heterocycle in the thiamine biosynthesis pathway. Catalyzes the formation of hydroxymethylpyrimidine phosphate (HMP-P) from histidine and pyridoxal phosphate (PLP). The protein uses PLP and the active site histidine to form HMP-P, generating an inactive enzyme. The enzyme can only undergo a single turnover, which suggests it is a suicide enzyme.</text>
</comment>
<evidence type="ECO:0000313" key="14">
    <source>
        <dbReference type="EMBL" id="QEK51959.1"/>
    </source>
</evidence>
<evidence type="ECO:0000259" key="13">
    <source>
        <dbReference type="PROSITE" id="PS50112"/>
    </source>
</evidence>
<keyword evidence="15" id="KW-1185">Reference proteome</keyword>
<dbReference type="InterPro" id="IPR000014">
    <property type="entry name" value="PAS"/>
</dbReference>
<feature type="domain" description="PAS" evidence="13">
    <location>
        <begin position="378"/>
        <end position="449"/>
    </location>
</feature>
<evidence type="ECO:0000256" key="3">
    <source>
        <dbReference type="ARBA" id="ARBA00009406"/>
    </source>
</evidence>
<name>A0A5C0VIQ8_9SPHI</name>
<keyword evidence="6" id="KW-0479">Metal-binding</keyword>
<evidence type="ECO:0000256" key="5">
    <source>
        <dbReference type="ARBA" id="ARBA00022679"/>
    </source>
</evidence>
<comment type="catalytic activity">
    <reaction evidence="11">
        <text>N(6)-(pyridoxal phosphate)-L-lysyl-[4-amino-5-hydroxymethyl-2-methylpyrimidine phosphate synthase] + L-histidyl-[4-amino-5-hydroxymethyl-2-methylpyrimidine phosphate synthase] + 2 Fe(3+) + 4 H2O = L-lysyl-[4-amino-5-hydroxymethyl-2-methylpyrimidine phosphate synthase] + (2S)-2-amino-5-hydroxy-4-oxopentanoyl-[4-amino-5-hydroxymethyl-2-methylpyrimidine phosphate synthase] + 4-amino-2-methyl-5-(phosphooxymethyl)pyrimidine + 3-oxopropanoate + 2 Fe(2+) + 2 H(+)</text>
        <dbReference type="Rhea" id="RHEA:65756"/>
        <dbReference type="Rhea" id="RHEA-COMP:16892"/>
        <dbReference type="Rhea" id="RHEA-COMP:16893"/>
        <dbReference type="Rhea" id="RHEA-COMP:16894"/>
        <dbReference type="Rhea" id="RHEA-COMP:16895"/>
        <dbReference type="ChEBI" id="CHEBI:15377"/>
        <dbReference type="ChEBI" id="CHEBI:15378"/>
        <dbReference type="ChEBI" id="CHEBI:29033"/>
        <dbReference type="ChEBI" id="CHEBI:29034"/>
        <dbReference type="ChEBI" id="CHEBI:29969"/>
        <dbReference type="ChEBI" id="CHEBI:29979"/>
        <dbReference type="ChEBI" id="CHEBI:33190"/>
        <dbReference type="ChEBI" id="CHEBI:58354"/>
        <dbReference type="ChEBI" id="CHEBI:143915"/>
        <dbReference type="ChEBI" id="CHEBI:157692"/>
    </reaction>
    <physiologicalReaction direction="left-to-right" evidence="11">
        <dbReference type="Rhea" id="RHEA:65757"/>
    </physiologicalReaction>
</comment>
<dbReference type="Gene3D" id="3.30.450.20">
    <property type="entry name" value="PAS domain"/>
    <property type="match status" value="1"/>
</dbReference>
<reference evidence="14 15" key="1">
    <citation type="submission" date="2019-08" db="EMBL/GenBank/DDBJ databases">
        <title>Pedobacter sp. nov., isolated from Han river, South Korea.</title>
        <authorList>
            <person name="Lee D.-H."/>
            <person name="Kim Y.-S."/>
            <person name="Hwang E.-M."/>
            <person name="Le Tran T.C."/>
            <person name="Cha C.-J."/>
        </authorList>
    </citation>
    <scope>NUCLEOTIDE SEQUENCE [LARGE SCALE GENOMIC DNA]</scope>
    <source>
        <strain evidence="14 15">CJ43</strain>
    </source>
</reference>
<keyword evidence="5" id="KW-0808">Transferase</keyword>